<dbReference type="SUPFAM" id="SSF53098">
    <property type="entry name" value="Ribonuclease H-like"/>
    <property type="match status" value="1"/>
</dbReference>
<dbReference type="OrthoDB" id="6783070at2759"/>
<comment type="caution">
    <text evidence="4">The sequence shown here is derived from an EMBL/GenBank/DDBJ whole genome shotgun (WGS) entry which is preliminary data.</text>
</comment>
<accession>A0A4Y2PXU6</accession>
<evidence type="ECO:0000313" key="3">
    <source>
        <dbReference type="EMBL" id="GBN55904.1"/>
    </source>
</evidence>
<dbReference type="EMBL" id="BGPR01009510">
    <property type="protein sequence ID" value="GBN40457.1"/>
    <property type="molecule type" value="Genomic_DNA"/>
</dbReference>
<evidence type="ECO:0000313" key="4">
    <source>
        <dbReference type="EMBL" id="GBN55912.1"/>
    </source>
</evidence>
<keyword evidence="5" id="KW-1185">Reference proteome</keyword>
<proteinExistence type="predicted"/>
<evidence type="ECO:0008006" key="6">
    <source>
        <dbReference type="Google" id="ProtNLM"/>
    </source>
</evidence>
<organism evidence="4 5">
    <name type="scientific">Araneus ventricosus</name>
    <name type="common">Orbweaver spider</name>
    <name type="synonym">Epeira ventricosa</name>
    <dbReference type="NCBI Taxonomy" id="182803"/>
    <lineage>
        <taxon>Eukaryota</taxon>
        <taxon>Metazoa</taxon>
        <taxon>Ecdysozoa</taxon>
        <taxon>Arthropoda</taxon>
        <taxon>Chelicerata</taxon>
        <taxon>Arachnida</taxon>
        <taxon>Araneae</taxon>
        <taxon>Araneomorphae</taxon>
        <taxon>Entelegynae</taxon>
        <taxon>Araneoidea</taxon>
        <taxon>Araneidae</taxon>
        <taxon>Araneus</taxon>
    </lineage>
</organism>
<dbReference type="InterPro" id="IPR012337">
    <property type="entry name" value="RNaseH-like_sf"/>
</dbReference>
<reference evidence="4 5" key="1">
    <citation type="journal article" date="2019" name="Sci. Rep.">
        <title>Orb-weaving spider Araneus ventricosus genome elucidates the spidroin gene catalogue.</title>
        <authorList>
            <person name="Kono N."/>
            <person name="Nakamura H."/>
            <person name="Ohtoshi R."/>
            <person name="Moran D.A.P."/>
            <person name="Shinohara A."/>
            <person name="Yoshida Y."/>
            <person name="Fujiwara M."/>
            <person name="Mori M."/>
            <person name="Tomita M."/>
            <person name="Arakawa K."/>
        </authorList>
    </citation>
    <scope>NUCLEOTIDE SEQUENCE [LARGE SCALE GENOMIC DNA]</scope>
</reference>
<gene>
    <name evidence="1" type="ORF">AVEN_172092_1</name>
    <name evidence="3" type="ORF">AVEN_240264_1</name>
    <name evidence="2" type="ORF">AVEN_258243_1</name>
    <name evidence="4" type="ORF">AVEN_88048_1</name>
</gene>
<evidence type="ECO:0000313" key="5">
    <source>
        <dbReference type="Proteomes" id="UP000499080"/>
    </source>
</evidence>
<evidence type="ECO:0000313" key="2">
    <source>
        <dbReference type="EMBL" id="GBN40523.1"/>
    </source>
</evidence>
<name>A0A4Y2PXU6_ARAVE</name>
<dbReference type="EMBL" id="BGPR01012403">
    <property type="protein sequence ID" value="GBN55912.1"/>
    <property type="molecule type" value="Genomic_DNA"/>
</dbReference>
<sequence length="180" mass="20169">MSNILHGLDITMCRGKGYDNASAKAGVHSGVQARICQLNPKALFVPCTNHSLNLCGVHSFATVPSCATFFGTLENLYVFFSGSTYRWTILLTNVEVRGKRLSETRWNAHCEAVKPLFKCFKKISNAIEELFGASETIETRGTAQTLLPSMCDFSFLCFLCLWNNVLKEVNHVQKYRVTFN</sequence>
<dbReference type="PANTHER" id="PTHR45749:SF21">
    <property type="entry name" value="DUF4371 DOMAIN-CONTAINING PROTEIN"/>
    <property type="match status" value="1"/>
</dbReference>
<dbReference type="EMBL" id="BGPR01012402">
    <property type="protein sequence ID" value="GBN55904.1"/>
    <property type="molecule type" value="Genomic_DNA"/>
</dbReference>
<dbReference type="AlphaFoldDB" id="A0A4Y2PXU6"/>
<evidence type="ECO:0000313" key="1">
    <source>
        <dbReference type="EMBL" id="GBN40457.1"/>
    </source>
</evidence>
<dbReference type="PANTHER" id="PTHR45749">
    <property type="match status" value="1"/>
</dbReference>
<dbReference type="Proteomes" id="UP000499080">
    <property type="component" value="Unassembled WGS sequence"/>
</dbReference>
<dbReference type="EMBL" id="BGPR01009517">
    <property type="protein sequence ID" value="GBN40523.1"/>
    <property type="molecule type" value="Genomic_DNA"/>
</dbReference>
<protein>
    <recommendedName>
        <fullName evidence="6">DUF4371 domain-containing protein</fullName>
    </recommendedName>
</protein>